<comment type="caution">
    <text evidence="2">The sequence shown here is derived from an EMBL/GenBank/DDBJ whole genome shotgun (WGS) entry which is preliminary data.</text>
</comment>
<evidence type="ECO:0000313" key="2">
    <source>
        <dbReference type="EMBL" id="RIA87588.1"/>
    </source>
</evidence>
<evidence type="ECO:0000256" key="1">
    <source>
        <dbReference type="SAM" id="Phobius"/>
    </source>
</evidence>
<feature type="transmembrane region" description="Helical" evidence="1">
    <location>
        <begin position="29"/>
        <end position="52"/>
    </location>
</feature>
<dbReference type="OrthoDB" id="2344493at2759"/>
<name>A0A397SNL9_9GLOM</name>
<keyword evidence="1" id="KW-0472">Membrane</keyword>
<dbReference type="AlphaFoldDB" id="A0A397SNL9"/>
<feature type="transmembrane region" description="Helical" evidence="1">
    <location>
        <begin position="203"/>
        <end position="222"/>
    </location>
</feature>
<feature type="transmembrane region" description="Helical" evidence="1">
    <location>
        <begin position="117"/>
        <end position="136"/>
    </location>
</feature>
<accession>A0A397SNL9</accession>
<dbReference type="EMBL" id="QKYT01000302">
    <property type="protein sequence ID" value="RIA87588.1"/>
    <property type="molecule type" value="Genomic_DNA"/>
</dbReference>
<keyword evidence="1" id="KW-0812">Transmembrane</keyword>
<keyword evidence="3" id="KW-1185">Reference proteome</keyword>
<protein>
    <recommendedName>
        <fullName evidence="4">G-protein coupled receptors family 1 profile domain-containing protein</fullName>
    </recommendedName>
</protein>
<gene>
    <name evidence="2" type="ORF">C1645_827587</name>
</gene>
<sequence length="283" mass="32435">MFIQKVSSQQLNRTYSVAPGYPNNDKVGLYILAIPCIISNQLSLAGCLYVLFGTFCRWKIAPTGMLPMSLRIPFYVAITDLLLYTMNFTNILFTFIFHQPWPDPICGIIGAATNFFMNLNMTLFLMLSIVIYVRVCRNKYCSLGSYDWKLLAAVLILSVILAFGDYGEDTWWCASSHKILSEDMEDNNRKRLAEINYKFGLKVITYIFIFVIQWFFSFPYHITRFTGDRNLWSFLLFGVSVNSGGILNGIQYHLKEGWPVKQNNSNNSTQSTMQQKILGITTV</sequence>
<proteinExistence type="predicted"/>
<organism evidence="2 3">
    <name type="scientific">Glomus cerebriforme</name>
    <dbReference type="NCBI Taxonomy" id="658196"/>
    <lineage>
        <taxon>Eukaryota</taxon>
        <taxon>Fungi</taxon>
        <taxon>Fungi incertae sedis</taxon>
        <taxon>Mucoromycota</taxon>
        <taxon>Glomeromycotina</taxon>
        <taxon>Glomeromycetes</taxon>
        <taxon>Glomerales</taxon>
        <taxon>Glomeraceae</taxon>
        <taxon>Glomus</taxon>
    </lineage>
</organism>
<keyword evidence="1" id="KW-1133">Transmembrane helix</keyword>
<evidence type="ECO:0008006" key="4">
    <source>
        <dbReference type="Google" id="ProtNLM"/>
    </source>
</evidence>
<feature type="transmembrane region" description="Helical" evidence="1">
    <location>
        <begin position="72"/>
        <end position="97"/>
    </location>
</feature>
<evidence type="ECO:0000313" key="3">
    <source>
        <dbReference type="Proteomes" id="UP000265703"/>
    </source>
</evidence>
<reference evidence="2 3" key="1">
    <citation type="submission" date="2018-06" db="EMBL/GenBank/DDBJ databases">
        <title>Comparative genomics reveals the genomic features of Rhizophagus irregularis, R. cerebriforme, R. diaphanum and Gigaspora rosea, and their symbiotic lifestyle signature.</title>
        <authorList>
            <person name="Morin E."/>
            <person name="San Clemente H."/>
            <person name="Chen E.C.H."/>
            <person name="De La Providencia I."/>
            <person name="Hainaut M."/>
            <person name="Kuo A."/>
            <person name="Kohler A."/>
            <person name="Murat C."/>
            <person name="Tang N."/>
            <person name="Roy S."/>
            <person name="Loubradou J."/>
            <person name="Henrissat B."/>
            <person name="Grigoriev I.V."/>
            <person name="Corradi N."/>
            <person name="Roux C."/>
            <person name="Martin F.M."/>
        </authorList>
    </citation>
    <scope>NUCLEOTIDE SEQUENCE [LARGE SCALE GENOMIC DNA]</scope>
    <source>
        <strain evidence="2 3">DAOM 227022</strain>
    </source>
</reference>
<feature type="transmembrane region" description="Helical" evidence="1">
    <location>
        <begin position="234"/>
        <end position="254"/>
    </location>
</feature>
<dbReference type="Proteomes" id="UP000265703">
    <property type="component" value="Unassembled WGS sequence"/>
</dbReference>